<dbReference type="Pfam" id="PF00536">
    <property type="entry name" value="SAM_1"/>
    <property type="match status" value="1"/>
</dbReference>
<dbReference type="InterPro" id="IPR013761">
    <property type="entry name" value="SAM/pointed_sf"/>
</dbReference>
<dbReference type="InterPro" id="IPR042344">
    <property type="entry name" value="ZCCHC14"/>
</dbReference>
<dbReference type="CDD" id="cd09558">
    <property type="entry name" value="SAM_ZCCH14"/>
    <property type="match status" value="1"/>
</dbReference>
<feature type="compositionally biased region" description="Low complexity" evidence="1">
    <location>
        <begin position="245"/>
        <end position="254"/>
    </location>
</feature>
<dbReference type="Proteomes" id="UP000437017">
    <property type="component" value="Unassembled WGS sequence"/>
</dbReference>
<accession>A0A6A1Q419</accession>
<dbReference type="PANTHER" id="PTHR16195:SF16">
    <property type="entry name" value="ZINC FINGER CCHC DOMAIN-CONTAINING PROTEIN 14"/>
    <property type="match status" value="1"/>
</dbReference>
<evidence type="ECO:0000313" key="3">
    <source>
        <dbReference type="EMBL" id="KAB0402024.1"/>
    </source>
</evidence>
<dbReference type="EMBL" id="SGJD01001092">
    <property type="protein sequence ID" value="KAB0402024.1"/>
    <property type="molecule type" value="Genomic_DNA"/>
</dbReference>
<reference evidence="3 4" key="1">
    <citation type="journal article" date="2019" name="PLoS ONE">
        <title>Genomic analyses reveal an absence of contemporary introgressive admixture between fin whales and blue whales, despite known hybrids.</title>
        <authorList>
            <person name="Westbury M.V."/>
            <person name="Petersen B."/>
            <person name="Lorenzen E.D."/>
        </authorList>
    </citation>
    <scope>NUCLEOTIDE SEQUENCE [LARGE SCALE GENOMIC DNA]</scope>
    <source>
        <strain evidence="3">FinWhale-01</strain>
    </source>
</reference>
<dbReference type="InterPro" id="IPR037632">
    <property type="entry name" value="ZCCH14_SAM"/>
</dbReference>
<dbReference type="OrthoDB" id="6361509at2759"/>
<dbReference type="Gene3D" id="1.10.150.50">
    <property type="entry name" value="Transcription Factor, Ets-1"/>
    <property type="match status" value="1"/>
</dbReference>
<comment type="caution">
    <text evidence="3">The sequence shown here is derived from an EMBL/GenBank/DDBJ whole genome shotgun (WGS) entry which is preliminary data.</text>
</comment>
<gene>
    <name evidence="3" type="ORF">E2I00_010552</name>
</gene>
<name>A0A6A1Q419_BALPH</name>
<organism evidence="3 4">
    <name type="scientific">Balaenoptera physalus</name>
    <name type="common">Fin whale</name>
    <name type="synonym">Balaena physalus</name>
    <dbReference type="NCBI Taxonomy" id="9770"/>
    <lineage>
        <taxon>Eukaryota</taxon>
        <taxon>Metazoa</taxon>
        <taxon>Chordata</taxon>
        <taxon>Craniata</taxon>
        <taxon>Vertebrata</taxon>
        <taxon>Euteleostomi</taxon>
        <taxon>Mammalia</taxon>
        <taxon>Eutheria</taxon>
        <taxon>Laurasiatheria</taxon>
        <taxon>Artiodactyla</taxon>
        <taxon>Whippomorpha</taxon>
        <taxon>Cetacea</taxon>
        <taxon>Mysticeti</taxon>
        <taxon>Balaenopteridae</taxon>
        <taxon>Balaenoptera</taxon>
    </lineage>
</organism>
<evidence type="ECO:0000256" key="1">
    <source>
        <dbReference type="SAM" id="MobiDB-lite"/>
    </source>
</evidence>
<evidence type="ECO:0000259" key="2">
    <source>
        <dbReference type="Pfam" id="PF00536"/>
    </source>
</evidence>
<proteinExistence type="predicted"/>
<dbReference type="SUPFAM" id="SSF47769">
    <property type="entry name" value="SAM/Pointed domain"/>
    <property type="match status" value="1"/>
</dbReference>
<feature type="region of interest" description="Disordered" evidence="1">
    <location>
        <begin position="228"/>
        <end position="267"/>
    </location>
</feature>
<sequence>MARTQSTESVSVEKIDLKGLSHKKNERNVECSFEFLCVIVFQDTNERLFFYRKTYLASLPSHILKNDHVKKFFSTSSPTQQLQSPSPGNPSLSKVGTMMGVSGRPVCGVAGIPSSQGGAQHHVQHSASASALPHCSHAAGAGSALAYRTPMDSSPAILMPSSLQAPQTQEQNGILDWLRKLRLHKYYPVFKQLTMEKFLSLTEEDLNKFESLTMGAKKKLKTQLELEKEKSEKRCLNPSAPPPVSSSGVARVPPTSHVGPVQPVRSSHAAGVEIHLEGSDKEKPVMLLNHFTSSSARPTAQVLPVQNEAGSNPSGHHPLPPQMMTAASHIAPIRMLNSVHKAERGAADMKLLSSSVHSLLSLEERSKVSGPRSGIKVDKSFGSTMMDVLPASTPHQPVQVLSGLAESSSVSPTVSFGPRTKVVHASALDRVMKPAQQPALVVETSTAAAGTSSTVFHVARPPIKLLVSSSVPADSAISGQTSCSGNVQISVPPAIINPRTALYTANTKAAFSAMSGVPVGPLQGSFCANSNTASASSHPATSFANMATVPSCPAPSSSPALSSTCGYPEENVHTVLGLVRAPVSIL</sequence>
<feature type="domain" description="SAM" evidence="2">
    <location>
        <begin position="171"/>
        <end position="224"/>
    </location>
</feature>
<protein>
    <recommendedName>
        <fullName evidence="2">SAM domain-containing protein</fullName>
    </recommendedName>
</protein>
<dbReference type="PANTHER" id="PTHR16195">
    <property type="entry name" value="ZINC FINGER CCHC DOMAIN CONTAINING PROTEIN"/>
    <property type="match status" value="1"/>
</dbReference>
<evidence type="ECO:0000313" key="4">
    <source>
        <dbReference type="Proteomes" id="UP000437017"/>
    </source>
</evidence>
<dbReference type="AlphaFoldDB" id="A0A6A1Q419"/>
<dbReference type="InterPro" id="IPR001660">
    <property type="entry name" value="SAM"/>
</dbReference>
<keyword evidence="4" id="KW-1185">Reference proteome</keyword>